<sequence>MTDLTVWQTAPFDAIIDHILPRYHETHRRQLDEILPLAEKVARVHAQTFNPQILPLVQYIDSELRGHMMKEERMLFPMIKQGVGRGAAMPIKVMMHEHQDHEQAITQLTELTDNFTPPAHACGSWQRLYANLRELTEDLRNHIELENEILFARVMQL</sequence>
<comment type="subcellular location">
    <subcellularLocation>
        <location evidence="1">Cytoplasm</location>
    </subcellularLocation>
</comment>
<dbReference type="AlphaFoldDB" id="V9H9N8"/>
<dbReference type="HOGENOM" id="CLU_076075_3_0_4"/>
<dbReference type="PANTHER" id="PTHR36438">
    <property type="entry name" value="IRON-SULFUR CLUSTER REPAIR PROTEIN YTFE"/>
    <property type="match status" value="1"/>
</dbReference>
<keyword evidence="7" id="KW-1185">Reference proteome</keyword>
<keyword evidence="4" id="KW-0408">Iron</keyword>
<protein>
    <submittedName>
        <fullName evidence="6">Iron-sulfur cluster repair di-iron protein</fullName>
    </submittedName>
</protein>
<evidence type="ECO:0000259" key="5">
    <source>
        <dbReference type="Pfam" id="PF01814"/>
    </source>
</evidence>
<dbReference type="Pfam" id="PF01814">
    <property type="entry name" value="Hemerythrin"/>
    <property type="match status" value="1"/>
</dbReference>
<dbReference type="OrthoDB" id="9797132at2"/>
<evidence type="ECO:0000256" key="1">
    <source>
        <dbReference type="ARBA" id="ARBA00004496"/>
    </source>
</evidence>
<dbReference type="STRING" id="641147.HMPREF9021_00302"/>
<dbReference type="GO" id="GO:0046872">
    <property type="term" value="F:metal ion binding"/>
    <property type="evidence" value="ECO:0007669"/>
    <property type="project" value="UniProtKB-KW"/>
</dbReference>
<feature type="domain" description="Hemerythrin-like" evidence="5">
    <location>
        <begin position="17"/>
        <end position="153"/>
    </location>
</feature>
<dbReference type="RefSeq" id="WP_002641217.1">
    <property type="nucleotide sequence ID" value="NZ_CP019448.1"/>
</dbReference>
<dbReference type="KEGG" id="smur:BWP33_01075"/>
<evidence type="ECO:0000256" key="3">
    <source>
        <dbReference type="ARBA" id="ARBA00022723"/>
    </source>
</evidence>
<dbReference type="eggNOG" id="COG2846">
    <property type="taxonomic scope" value="Bacteria"/>
</dbReference>
<proteinExistence type="predicted"/>
<dbReference type="PANTHER" id="PTHR36438:SF1">
    <property type="entry name" value="IRON-SULFUR CLUSTER REPAIR PROTEIN YTFE"/>
    <property type="match status" value="1"/>
</dbReference>
<evidence type="ECO:0000256" key="2">
    <source>
        <dbReference type="ARBA" id="ARBA00022490"/>
    </source>
</evidence>
<evidence type="ECO:0000256" key="4">
    <source>
        <dbReference type="ARBA" id="ARBA00023004"/>
    </source>
</evidence>
<accession>V9H9N8</accession>
<name>V9H9N8_9NEIS</name>
<gene>
    <name evidence="6" type="ORF">HMPREF9021_00302</name>
</gene>
<dbReference type="EMBL" id="ADCY02000006">
    <property type="protein sequence ID" value="EFG31900.1"/>
    <property type="molecule type" value="Genomic_DNA"/>
</dbReference>
<dbReference type="InterPro" id="IPR012312">
    <property type="entry name" value="Hemerythrin-like"/>
</dbReference>
<reference evidence="6 7" key="1">
    <citation type="submission" date="2010-03" db="EMBL/GenBank/DDBJ databases">
        <authorList>
            <consortium name="The Broad Institute Genome Sequencing Platform"/>
            <person name="Ward D."/>
            <person name="Earl A."/>
            <person name="Feldgarden M."/>
            <person name="Gevers D."/>
            <person name="Young S."/>
            <person name="Zeng Q."/>
            <person name="Koehrsen M."/>
            <person name="Alvarado L."/>
            <person name="Berlin A.M."/>
            <person name="Borenstein D."/>
            <person name="Chapman S.B."/>
            <person name="Chen Z."/>
            <person name="Engels R."/>
            <person name="Freedman E."/>
            <person name="Gellesch M."/>
            <person name="Goldberg J."/>
            <person name="Griggs A."/>
            <person name="Gujja S."/>
            <person name="Heilman E.R."/>
            <person name="Heiman D.I."/>
            <person name="Hepburn T.A."/>
            <person name="Howarth C."/>
            <person name="Jen D."/>
            <person name="Larson L."/>
            <person name="Mehta T."/>
            <person name="Park D."/>
            <person name="Pearson M."/>
            <person name="Richards J."/>
            <person name="Roberts A."/>
            <person name="Saif S."/>
            <person name="Shea T.D."/>
            <person name="Shenoy N."/>
            <person name="Sisk P."/>
            <person name="Stolte C."/>
            <person name="Sykes S.N."/>
            <person name="Walk T."/>
            <person name="White J."/>
            <person name="Yandava C."/>
            <person name="Izard J."/>
            <person name="Baranova O.V."/>
            <person name="Blanton J.M."/>
            <person name="Tanner A.C."/>
            <person name="Dewhirst F."/>
            <person name="Haas B."/>
            <person name="Nusbaum C."/>
            <person name="Birren B."/>
        </authorList>
    </citation>
    <scope>NUCLEOTIDE SEQUENCE [LARGE SCALE GENOMIC DNA]</scope>
    <source>
        <strain evidence="6 7">ATCC 29453</strain>
    </source>
</reference>
<comment type="caution">
    <text evidence="6">The sequence shown here is derived from an EMBL/GenBank/DDBJ whole genome shotgun (WGS) entry which is preliminary data.</text>
</comment>
<evidence type="ECO:0000313" key="6">
    <source>
        <dbReference type="EMBL" id="EFG31900.1"/>
    </source>
</evidence>
<dbReference type="GO" id="GO:0005737">
    <property type="term" value="C:cytoplasm"/>
    <property type="evidence" value="ECO:0007669"/>
    <property type="project" value="UniProtKB-SubCell"/>
</dbReference>
<dbReference type="CDD" id="cd12108">
    <property type="entry name" value="Hr-like"/>
    <property type="match status" value="1"/>
</dbReference>
<reference evidence="6 7" key="2">
    <citation type="submission" date="2011-10" db="EMBL/GenBank/DDBJ databases">
        <title>The Genome Sequence of Simonsiella muelleri ATCC 29453.</title>
        <authorList>
            <consortium name="The Broad Institute Genome Sequencing Platform"/>
            <consortium name="The Broad Institute Genome Sequencing Center for Infectious Disease"/>
            <person name="Earl A."/>
            <person name="Ward D."/>
            <person name="Feldgarden M."/>
            <person name="Gevers D."/>
            <person name="Izard J."/>
            <person name="Baranova O.V."/>
            <person name="Blanton J.M."/>
            <person name="Tanner A.C."/>
            <person name="Dewhirst F."/>
            <person name="Young S.K."/>
            <person name="Zeng Q."/>
            <person name="Gargeya S."/>
            <person name="Fitzgerald M."/>
            <person name="Haas B."/>
            <person name="Abouelleil A."/>
            <person name="Alvarado L."/>
            <person name="Arachchi H.M."/>
            <person name="Berlin A."/>
            <person name="Brown A."/>
            <person name="Chapman S.B."/>
            <person name="Chen Z."/>
            <person name="Dunbar C."/>
            <person name="Freedman E."/>
            <person name="Gearin G."/>
            <person name="Goldberg J."/>
            <person name="Griggs A."/>
            <person name="Gujja S."/>
            <person name="Heiman D."/>
            <person name="Howarth C."/>
            <person name="Larson L."/>
            <person name="Lui A."/>
            <person name="MacDonald P.J.P."/>
            <person name="Montmayeur A."/>
            <person name="Murphy C."/>
            <person name="Neiman D."/>
            <person name="Pearson M."/>
            <person name="Priest M."/>
            <person name="Roberts A."/>
            <person name="Saif S."/>
            <person name="Shea T."/>
            <person name="Shenoy N."/>
            <person name="Sisk P."/>
            <person name="Stolte C."/>
            <person name="Sykes S."/>
            <person name="Wortman J."/>
            <person name="Nusbaum C."/>
            <person name="Birren B."/>
        </authorList>
    </citation>
    <scope>NUCLEOTIDE SEQUENCE [LARGE SCALE GENOMIC DNA]</scope>
    <source>
        <strain evidence="6 7">ATCC 29453</strain>
    </source>
</reference>
<dbReference type="InterPro" id="IPR019903">
    <property type="entry name" value="RIC_family"/>
</dbReference>
<dbReference type="Gene3D" id="1.20.120.520">
    <property type="entry name" value="nmb1532 protein domain like"/>
    <property type="match status" value="1"/>
</dbReference>
<keyword evidence="3" id="KW-0479">Metal-binding</keyword>
<dbReference type="Proteomes" id="UP000017813">
    <property type="component" value="Unassembled WGS sequence"/>
</dbReference>
<keyword evidence="2" id="KW-0963">Cytoplasm</keyword>
<organism evidence="6 7">
    <name type="scientific">Simonsiella muelleri ATCC 29453</name>
    <dbReference type="NCBI Taxonomy" id="641147"/>
    <lineage>
        <taxon>Bacteria</taxon>
        <taxon>Pseudomonadati</taxon>
        <taxon>Pseudomonadota</taxon>
        <taxon>Betaproteobacteria</taxon>
        <taxon>Neisseriales</taxon>
        <taxon>Neisseriaceae</taxon>
        <taxon>Simonsiella</taxon>
    </lineage>
</organism>
<evidence type="ECO:0000313" key="7">
    <source>
        <dbReference type="Proteomes" id="UP000017813"/>
    </source>
</evidence>